<sequence length="267" mass="28129">MPVAEAMTQEPGELGSPGRGALLGKIYVPMVGVRMVANVTGVRMYLDVKFEDLNSVASFLALNMDKYDLILGIPWLEKHDPWIDWRGKTIRASRPAVSDRALVSNVPTSVRDWGDRDGRQGAYAPEEVLRDTESNGGVTMSLATGHETKAHCQACGIATTASPNAESRRAVWASTVVVPDGTDPAGNIGPHAAEAAEESAEGVSCVGNIGPQAGNISPQAGNVVPQAGNIVKKTITSAEVSLSTSRVDNRAPHSESETPPAQPVEEP</sequence>
<dbReference type="Proteomes" id="UP000237271">
    <property type="component" value="Unassembled WGS sequence"/>
</dbReference>
<feature type="compositionally biased region" description="Basic and acidic residues" evidence="1">
    <location>
        <begin position="247"/>
        <end position="256"/>
    </location>
</feature>
<dbReference type="AlphaFoldDB" id="A0A2P4XAT7"/>
<reference evidence="2 3" key="1">
    <citation type="journal article" date="2017" name="Genome Biol. Evol.">
        <title>Phytophthora megakarya and P. palmivora, closely related causal agents of cacao black pod rot, underwent increases in genome sizes and gene numbers by different mechanisms.</title>
        <authorList>
            <person name="Ali S.S."/>
            <person name="Shao J."/>
            <person name="Lary D.J."/>
            <person name="Kronmiller B."/>
            <person name="Shen D."/>
            <person name="Strem M.D."/>
            <person name="Amoako-Attah I."/>
            <person name="Akrofi A.Y."/>
            <person name="Begoude B.A."/>
            <person name="Ten Hoopen G.M."/>
            <person name="Coulibaly K."/>
            <person name="Kebe B.I."/>
            <person name="Melnick R.L."/>
            <person name="Guiltinan M.J."/>
            <person name="Tyler B.M."/>
            <person name="Meinhardt L.W."/>
            <person name="Bailey B.A."/>
        </authorList>
    </citation>
    <scope>NUCLEOTIDE SEQUENCE [LARGE SCALE GENOMIC DNA]</scope>
    <source>
        <strain evidence="3">sbr112.9</strain>
    </source>
</reference>
<evidence type="ECO:0000313" key="3">
    <source>
        <dbReference type="Proteomes" id="UP000237271"/>
    </source>
</evidence>
<protein>
    <submittedName>
        <fullName evidence="2">Gag protein</fullName>
    </submittedName>
</protein>
<feature type="region of interest" description="Disordered" evidence="1">
    <location>
        <begin position="238"/>
        <end position="267"/>
    </location>
</feature>
<organism evidence="2 3">
    <name type="scientific">Phytophthora palmivora</name>
    <dbReference type="NCBI Taxonomy" id="4796"/>
    <lineage>
        <taxon>Eukaryota</taxon>
        <taxon>Sar</taxon>
        <taxon>Stramenopiles</taxon>
        <taxon>Oomycota</taxon>
        <taxon>Peronosporomycetes</taxon>
        <taxon>Peronosporales</taxon>
        <taxon>Peronosporaceae</taxon>
        <taxon>Phytophthora</taxon>
    </lineage>
</organism>
<dbReference type="OrthoDB" id="110368at2759"/>
<comment type="caution">
    <text evidence="2">The sequence shown here is derived from an EMBL/GenBank/DDBJ whole genome shotgun (WGS) entry which is preliminary data.</text>
</comment>
<accession>A0A2P4XAT7</accession>
<keyword evidence="3" id="KW-1185">Reference proteome</keyword>
<evidence type="ECO:0000256" key="1">
    <source>
        <dbReference type="SAM" id="MobiDB-lite"/>
    </source>
</evidence>
<evidence type="ECO:0000313" key="2">
    <source>
        <dbReference type="EMBL" id="POM62677.1"/>
    </source>
</evidence>
<dbReference type="InterPro" id="IPR021109">
    <property type="entry name" value="Peptidase_aspartic_dom_sf"/>
</dbReference>
<dbReference type="EMBL" id="NCKW01015515">
    <property type="protein sequence ID" value="POM62677.1"/>
    <property type="molecule type" value="Genomic_DNA"/>
</dbReference>
<dbReference type="Gene3D" id="2.40.70.10">
    <property type="entry name" value="Acid Proteases"/>
    <property type="match status" value="1"/>
</dbReference>
<proteinExistence type="predicted"/>
<gene>
    <name evidence="2" type="ORF">PHPALM_28122</name>
</gene>
<name>A0A2P4XAT7_9STRA</name>